<dbReference type="PANTHER" id="PTHR30050:SF2">
    <property type="entry name" value="CHROMOSOMAL REPLICATION INITIATOR PROTEIN DNAA"/>
    <property type="match status" value="1"/>
</dbReference>
<sequence>MKNEELWQIVLNETELSISRANFITWFKHTFISHNDQGVITVSVPNGFTKEWLENKYHKLIMRAIRTTCPEVRSVEYIVSTAIPQENLQQITPLQVTKPIKPIEEQMEFQELKIDKNTNLNPRYVFETFIVGSFNELAYAAAQSVVKNIASLYNPLFIYGGVGLGKTHLLQATGNAIKQQNPALRVYYTTSEYFTNELVAAIQNHEPQRFKDRYRQFDVLIIDDIQFIAGKVRTQEEFFHTFNTLYENNKQIIFSSDRPPKSIADLEERLRSRFEAGLIADISQPDYETRLAILKTKLATKKEELPAEIMEYIASVVEKNIRELEGALNIINARVRMTGAAPSMEETKELLLQITSRQKRVITAANIIKEVCVFYDINERQLFERSRRREVVKPRQIAMYFLREDFHGSFPYIGQKFGGRDHTTAIHAYEKIIKDIKDSAQFADEIQLLREHIYEI</sequence>
<dbReference type="GO" id="GO:0005737">
    <property type="term" value="C:cytoplasm"/>
    <property type="evidence" value="ECO:0007669"/>
    <property type="project" value="UniProtKB-SubCell"/>
</dbReference>
<feature type="region of interest" description="Domain III, AAA+ region" evidence="8">
    <location>
        <begin position="119"/>
        <end position="335"/>
    </location>
</feature>
<dbReference type="GO" id="GO:0003688">
    <property type="term" value="F:DNA replication origin binding"/>
    <property type="evidence" value="ECO:0007669"/>
    <property type="project" value="UniProtKB-UniRule"/>
</dbReference>
<dbReference type="CDD" id="cd06571">
    <property type="entry name" value="Bac_DnaA_C"/>
    <property type="match status" value="1"/>
</dbReference>
<evidence type="ECO:0000256" key="1">
    <source>
        <dbReference type="ARBA" id="ARBA00006583"/>
    </source>
</evidence>
<dbReference type="Gene3D" id="1.10.8.60">
    <property type="match status" value="1"/>
</dbReference>
<evidence type="ECO:0000256" key="7">
    <source>
        <dbReference type="ARBA" id="ARBA00023125"/>
    </source>
</evidence>
<comment type="similarity">
    <text evidence="1 8 11">Belongs to the DnaA family.</text>
</comment>
<dbReference type="InterPro" id="IPR020591">
    <property type="entry name" value="Chromosome_initiator_DnaA-like"/>
</dbReference>
<dbReference type="GO" id="GO:0008289">
    <property type="term" value="F:lipid binding"/>
    <property type="evidence" value="ECO:0007669"/>
    <property type="project" value="UniProtKB-KW"/>
</dbReference>
<evidence type="ECO:0000256" key="11">
    <source>
        <dbReference type="RuleBase" id="RU004227"/>
    </source>
</evidence>
<dbReference type="Gene3D" id="3.30.300.180">
    <property type="match status" value="1"/>
</dbReference>
<evidence type="ECO:0000259" key="12">
    <source>
        <dbReference type="SMART" id="SM00382"/>
    </source>
</evidence>
<dbReference type="InterPro" id="IPR013317">
    <property type="entry name" value="DnaA_dom"/>
</dbReference>
<dbReference type="Pfam" id="PF00308">
    <property type="entry name" value="Bac_DnaA"/>
    <property type="match status" value="1"/>
</dbReference>
<dbReference type="EMBL" id="MHNY01000044">
    <property type="protein sequence ID" value="OGZ54462.1"/>
    <property type="molecule type" value="Genomic_DNA"/>
</dbReference>
<dbReference type="InterPro" id="IPR027417">
    <property type="entry name" value="P-loop_NTPase"/>
</dbReference>
<dbReference type="Pfam" id="PF08299">
    <property type="entry name" value="Bac_DnaA_C"/>
    <property type="match status" value="1"/>
</dbReference>
<dbReference type="FunFam" id="3.40.50.300:FF:000668">
    <property type="entry name" value="Chromosomal replication initiator protein DnaA"/>
    <property type="match status" value="1"/>
</dbReference>
<comment type="function">
    <text evidence="8 10">Plays an essential role in the initiation and regulation of chromosomal replication. ATP-DnaA binds to the origin of replication (oriC) to initiate formation of the DNA replication initiation complex once per cell cycle. Binds the DnaA box (a 9 base pair repeat at the origin) and separates the double-stranded (ds)DNA. Forms a right-handed helical filament on oriC DNA; dsDNA binds to the exterior of the filament while single-stranded (ss)DNA is stabiized in the filament's interior. The ATP-DnaA-oriC complex binds and stabilizes one strand of the AT-rich DNA unwinding element (DUE), permitting loading of DNA polymerase. After initiation quickly degrades to an ADP-DnaA complex that is not apt for DNA replication. Binds acidic phospholipids.</text>
</comment>
<feature type="region of interest" description="Domain I, interacts with DnaA modulators" evidence="8">
    <location>
        <begin position="1"/>
        <end position="80"/>
    </location>
</feature>
<feature type="binding site" evidence="8">
    <location>
        <position position="166"/>
    </location>
    <ligand>
        <name>ATP</name>
        <dbReference type="ChEBI" id="CHEBI:30616"/>
    </ligand>
</feature>
<gene>
    <name evidence="8" type="primary">dnaA</name>
    <name evidence="14" type="ORF">A3H64_01305</name>
</gene>
<evidence type="ECO:0000256" key="2">
    <source>
        <dbReference type="ARBA" id="ARBA00022490"/>
    </source>
</evidence>
<dbReference type="SMART" id="SM00382">
    <property type="entry name" value="AAA"/>
    <property type="match status" value="1"/>
</dbReference>
<dbReference type="InterPro" id="IPR013159">
    <property type="entry name" value="DnaA_C"/>
</dbReference>
<evidence type="ECO:0000259" key="13">
    <source>
        <dbReference type="SMART" id="SM00760"/>
    </source>
</evidence>
<dbReference type="SUPFAM" id="SSF52540">
    <property type="entry name" value="P-loop containing nucleoside triphosphate hydrolases"/>
    <property type="match status" value="1"/>
</dbReference>
<dbReference type="InterPro" id="IPR001957">
    <property type="entry name" value="Chromosome_initiator_DnaA"/>
</dbReference>
<keyword evidence="4 8" id="KW-0547">Nucleotide-binding</keyword>
<keyword evidence="6 8" id="KW-0446">Lipid-binding</keyword>
<dbReference type="InterPro" id="IPR038454">
    <property type="entry name" value="DnaA_N_sf"/>
</dbReference>
<comment type="caution">
    <text evidence="14">The sequence shown here is derived from an EMBL/GenBank/DDBJ whole genome shotgun (WGS) entry which is preliminary data.</text>
</comment>
<evidence type="ECO:0000256" key="9">
    <source>
        <dbReference type="NCBIfam" id="TIGR00362"/>
    </source>
</evidence>
<dbReference type="GO" id="GO:0006270">
    <property type="term" value="P:DNA replication initiation"/>
    <property type="evidence" value="ECO:0007669"/>
    <property type="project" value="UniProtKB-UniRule"/>
</dbReference>
<evidence type="ECO:0000256" key="3">
    <source>
        <dbReference type="ARBA" id="ARBA00022705"/>
    </source>
</evidence>
<evidence type="ECO:0000256" key="5">
    <source>
        <dbReference type="ARBA" id="ARBA00022840"/>
    </source>
</evidence>
<comment type="caution">
    <text evidence="8">Lacks conserved residue(s) required for the propagation of feature annotation.</text>
</comment>
<dbReference type="Pfam" id="PF11638">
    <property type="entry name" value="DnaA_N"/>
    <property type="match status" value="1"/>
</dbReference>
<dbReference type="Gene3D" id="3.40.50.300">
    <property type="entry name" value="P-loop containing nucleotide triphosphate hydrolases"/>
    <property type="match status" value="1"/>
</dbReference>
<reference evidence="14 15" key="1">
    <citation type="journal article" date="2016" name="Nat. Commun.">
        <title>Thousands of microbial genomes shed light on interconnected biogeochemical processes in an aquifer system.</title>
        <authorList>
            <person name="Anantharaman K."/>
            <person name="Brown C.T."/>
            <person name="Hug L.A."/>
            <person name="Sharon I."/>
            <person name="Castelle C.J."/>
            <person name="Probst A.J."/>
            <person name="Thomas B.C."/>
            <person name="Singh A."/>
            <person name="Wilkins M.J."/>
            <person name="Karaoz U."/>
            <person name="Brodie E.L."/>
            <person name="Williams K.H."/>
            <person name="Hubbard S.S."/>
            <person name="Banfield J.F."/>
        </authorList>
    </citation>
    <scope>NUCLEOTIDE SEQUENCE [LARGE SCALE GENOMIC DNA]</scope>
</reference>
<dbReference type="Gene3D" id="1.10.1750.10">
    <property type="match status" value="1"/>
</dbReference>
<evidence type="ECO:0000256" key="4">
    <source>
        <dbReference type="ARBA" id="ARBA00022741"/>
    </source>
</evidence>
<feature type="binding site" evidence="8">
    <location>
        <position position="163"/>
    </location>
    <ligand>
        <name>ATP</name>
        <dbReference type="ChEBI" id="CHEBI:30616"/>
    </ligand>
</feature>
<keyword evidence="5 8" id="KW-0067">ATP-binding</keyword>
<evidence type="ECO:0000256" key="6">
    <source>
        <dbReference type="ARBA" id="ARBA00023121"/>
    </source>
</evidence>
<feature type="domain" description="Chromosomal replication initiator DnaA C-terminal" evidence="13">
    <location>
        <begin position="363"/>
        <end position="432"/>
    </location>
</feature>
<evidence type="ECO:0000256" key="8">
    <source>
        <dbReference type="HAMAP-Rule" id="MF_00377"/>
    </source>
</evidence>
<dbReference type="AlphaFoldDB" id="A0A1G2GW69"/>
<dbReference type="InterPro" id="IPR010921">
    <property type="entry name" value="Trp_repressor/repl_initiator"/>
</dbReference>
<keyword evidence="7 8" id="KW-0238">DNA-binding</keyword>
<comment type="subunit">
    <text evidence="8">Oligomerizes as a right-handed, spiral filament on DNA at oriC.</text>
</comment>
<feature type="binding site" evidence="8">
    <location>
        <position position="167"/>
    </location>
    <ligand>
        <name>ATP</name>
        <dbReference type="ChEBI" id="CHEBI:30616"/>
    </ligand>
</feature>
<dbReference type="Proteomes" id="UP000178186">
    <property type="component" value="Unassembled WGS sequence"/>
</dbReference>
<dbReference type="InterPro" id="IPR024633">
    <property type="entry name" value="DnaA_N_dom"/>
</dbReference>
<keyword evidence="3 8" id="KW-0235">DNA replication</keyword>
<evidence type="ECO:0000313" key="14">
    <source>
        <dbReference type="EMBL" id="OGZ54462.1"/>
    </source>
</evidence>
<evidence type="ECO:0000313" key="15">
    <source>
        <dbReference type="Proteomes" id="UP000178186"/>
    </source>
</evidence>
<accession>A0A1G2GW69</accession>
<organism evidence="14 15">
    <name type="scientific">Candidatus Ryanbacteria bacterium RIFCSPLOWO2_02_FULL_45_11c</name>
    <dbReference type="NCBI Taxonomy" id="1802128"/>
    <lineage>
        <taxon>Bacteria</taxon>
        <taxon>Candidatus Ryaniibacteriota</taxon>
    </lineage>
</organism>
<feature type="domain" description="AAA+ ATPase" evidence="12">
    <location>
        <begin position="152"/>
        <end position="280"/>
    </location>
</feature>
<name>A0A1G2GW69_9BACT</name>
<dbReference type="SMART" id="SM00760">
    <property type="entry name" value="Bac_DnaA_C"/>
    <property type="match status" value="1"/>
</dbReference>
<dbReference type="InterPro" id="IPR003593">
    <property type="entry name" value="AAA+_ATPase"/>
</dbReference>
<comment type="domain">
    <text evidence="8">Domain I is involved in oligomerization and binding regulators, domain II is flexibile and of varying length in different bacteria, domain III forms the AAA+ region, while domain IV binds dsDNA.</text>
</comment>
<keyword evidence="2 8" id="KW-0963">Cytoplasm</keyword>
<evidence type="ECO:0000256" key="10">
    <source>
        <dbReference type="RuleBase" id="RU000577"/>
    </source>
</evidence>
<dbReference type="GO" id="GO:0006275">
    <property type="term" value="P:regulation of DNA replication"/>
    <property type="evidence" value="ECO:0007669"/>
    <property type="project" value="UniProtKB-UniRule"/>
</dbReference>
<dbReference type="GO" id="GO:0005886">
    <property type="term" value="C:plasma membrane"/>
    <property type="evidence" value="ECO:0007669"/>
    <property type="project" value="TreeGrafter"/>
</dbReference>
<dbReference type="HAMAP" id="MF_00377">
    <property type="entry name" value="DnaA_bact"/>
    <property type="match status" value="1"/>
</dbReference>
<feature type="region of interest" description="Domain IV, binds dsDNA" evidence="8">
    <location>
        <begin position="336"/>
        <end position="456"/>
    </location>
</feature>
<dbReference type="NCBIfam" id="TIGR00362">
    <property type="entry name" value="DnaA"/>
    <property type="match status" value="1"/>
</dbReference>
<dbReference type="STRING" id="1802128.A3H64_01305"/>
<comment type="subcellular location">
    <subcellularLocation>
        <location evidence="8">Cytoplasm</location>
    </subcellularLocation>
</comment>
<protein>
    <recommendedName>
        <fullName evidence="8 9">Chromosomal replication initiator protein DnaA</fullName>
    </recommendedName>
</protein>
<dbReference type="CDD" id="cd00009">
    <property type="entry name" value="AAA"/>
    <property type="match status" value="1"/>
</dbReference>
<proteinExistence type="inferred from homology"/>
<dbReference type="SUPFAM" id="SSF48295">
    <property type="entry name" value="TrpR-like"/>
    <property type="match status" value="1"/>
</dbReference>
<dbReference type="GO" id="GO:0005524">
    <property type="term" value="F:ATP binding"/>
    <property type="evidence" value="ECO:0007669"/>
    <property type="project" value="UniProtKB-UniRule"/>
</dbReference>
<feature type="binding site" evidence="8">
    <location>
        <position position="165"/>
    </location>
    <ligand>
        <name>ATP</name>
        <dbReference type="ChEBI" id="CHEBI:30616"/>
    </ligand>
</feature>
<dbReference type="PRINTS" id="PR00051">
    <property type="entry name" value="DNAA"/>
</dbReference>
<dbReference type="PANTHER" id="PTHR30050">
    <property type="entry name" value="CHROMOSOMAL REPLICATION INITIATOR PROTEIN DNAA"/>
    <property type="match status" value="1"/>
</dbReference>